<dbReference type="PANTHER" id="PTHR48063:SF101">
    <property type="entry name" value="LRR RECEPTOR-LIKE SERINE_THREONINE-PROTEIN KINASE FLS2"/>
    <property type="match status" value="1"/>
</dbReference>
<keyword evidence="2" id="KW-0433">Leucine-rich repeat</keyword>
<evidence type="ECO:0000256" key="3">
    <source>
        <dbReference type="ARBA" id="ARBA00022692"/>
    </source>
</evidence>
<evidence type="ECO:0000313" key="13">
    <source>
        <dbReference type="RefSeq" id="XP_021800175.1"/>
    </source>
</evidence>
<evidence type="ECO:0000256" key="4">
    <source>
        <dbReference type="ARBA" id="ARBA00022729"/>
    </source>
</evidence>
<evidence type="ECO:0000256" key="2">
    <source>
        <dbReference type="ARBA" id="ARBA00022614"/>
    </source>
</evidence>
<comment type="subcellular location">
    <subcellularLocation>
        <location evidence="1">Membrane</location>
        <topology evidence="1">Single-pass type I membrane protein</topology>
    </subcellularLocation>
</comment>
<dbReference type="PANTHER" id="PTHR48063">
    <property type="entry name" value="LRR RECEPTOR-LIKE KINASE"/>
    <property type="match status" value="1"/>
</dbReference>
<protein>
    <submittedName>
        <fullName evidence="13">Receptor like protein 30-like isoform X4</fullName>
    </submittedName>
</protein>
<keyword evidence="7" id="KW-0472">Membrane</keyword>
<dbReference type="GO" id="GO:0016020">
    <property type="term" value="C:membrane"/>
    <property type="evidence" value="ECO:0007669"/>
    <property type="project" value="UniProtKB-SubCell"/>
</dbReference>
<evidence type="ECO:0000256" key="8">
    <source>
        <dbReference type="ARBA" id="ARBA00023170"/>
    </source>
</evidence>
<dbReference type="RefSeq" id="XP_021800175.1">
    <property type="nucleotide sequence ID" value="XM_021944483.1"/>
</dbReference>
<sequence length="130" mass="14351">MTLTNMVGVRCFFKLLYAIVVLILLHMNNPCIGCSERESQALLALKQGLVADDGGPSLSWGREAQNKDCCGWDGVHCSDQTGHVVKLDLQDQYLQGTFEMTCFPSVEDGCDEGLLFVLVFEYLSDDKGSH</sequence>
<reference evidence="13" key="1">
    <citation type="submission" date="2025-08" db="UniProtKB">
        <authorList>
            <consortium name="RefSeq"/>
        </authorList>
    </citation>
    <scope>IDENTIFICATION</scope>
</reference>
<evidence type="ECO:0000259" key="11">
    <source>
        <dbReference type="Pfam" id="PF08263"/>
    </source>
</evidence>
<dbReference type="Gene3D" id="3.80.10.10">
    <property type="entry name" value="Ribonuclease Inhibitor"/>
    <property type="match status" value="1"/>
</dbReference>
<keyword evidence="3" id="KW-0812">Transmembrane</keyword>
<dbReference type="AlphaFoldDB" id="A0A6P5R5B6"/>
<dbReference type="InterPro" id="IPR032675">
    <property type="entry name" value="LRR_dom_sf"/>
</dbReference>
<evidence type="ECO:0000313" key="12">
    <source>
        <dbReference type="Proteomes" id="UP000515124"/>
    </source>
</evidence>
<evidence type="ECO:0000256" key="10">
    <source>
        <dbReference type="SAM" id="SignalP"/>
    </source>
</evidence>
<dbReference type="InterPro" id="IPR013210">
    <property type="entry name" value="LRR_N_plant-typ"/>
</dbReference>
<evidence type="ECO:0000256" key="6">
    <source>
        <dbReference type="ARBA" id="ARBA00022989"/>
    </source>
</evidence>
<organism evidence="12 13">
    <name type="scientific">Prunus avium</name>
    <name type="common">Cherry</name>
    <name type="synonym">Cerasus avium</name>
    <dbReference type="NCBI Taxonomy" id="42229"/>
    <lineage>
        <taxon>Eukaryota</taxon>
        <taxon>Viridiplantae</taxon>
        <taxon>Streptophyta</taxon>
        <taxon>Embryophyta</taxon>
        <taxon>Tracheophyta</taxon>
        <taxon>Spermatophyta</taxon>
        <taxon>Magnoliopsida</taxon>
        <taxon>eudicotyledons</taxon>
        <taxon>Gunneridae</taxon>
        <taxon>Pentapetalae</taxon>
        <taxon>rosids</taxon>
        <taxon>fabids</taxon>
        <taxon>Rosales</taxon>
        <taxon>Rosaceae</taxon>
        <taxon>Amygdaloideae</taxon>
        <taxon>Amygdaleae</taxon>
        <taxon>Prunus</taxon>
    </lineage>
</organism>
<gene>
    <name evidence="13" type="primary">LOC110744471</name>
</gene>
<accession>A0A6P5R5B6</accession>
<dbReference type="InterPro" id="IPR046956">
    <property type="entry name" value="RLP23-like"/>
</dbReference>
<proteinExistence type="predicted"/>
<feature type="domain" description="Leucine-rich repeat-containing N-terminal plant-type" evidence="11">
    <location>
        <begin position="37"/>
        <end position="78"/>
    </location>
</feature>
<dbReference type="GeneID" id="110744471"/>
<evidence type="ECO:0000256" key="5">
    <source>
        <dbReference type="ARBA" id="ARBA00022737"/>
    </source>
</evidence>
<keyword evidence="6" id="KW-1133">Transmembrane helix</keyword>
<keyword evidence="4 10" id="KW-0732">Signal</keyword>
<feature type="chain" id="PRO_5028088354" evidence="10">
    <location>
        <begin position="34"/>
        <end position="130"/>
    </location>
</feature>
<keyword evidence="8" id="KW-0675">Receptor</keyword>
<keyword evidence="5" id="KW-0677">Repeat</keyword>
<evidence type="ECO:0000256" key="1">
    <source>
        <dbReference type="ARBA" id="ARBA00004479"/>
    </source>
</evidence>
<keyword evidence="12" id="KW-1185">Reference proteome</keyword>
<dbReference type="Pfam" id="PF08263">
    <property type="entry name" value="LRRNT_2"/>
    <property type="match status" value="1"/>
</dbReference>
<evidence type="ECO:0000256" key="7">
    <source>
        <dbReference type="ARBA" id="ARBA00023136"/>
    </source>
</evidence>
<evidence type="ECO:0000256" key="9">
    <source>
        <dbReference type="ARBA" id="ARBA00023180"/>
    </source>
</evidence>
<keyword evidence="9" id="KW-0325">Glycoprotein</keyword>
<name>A0A6P5R5B6_PRUAV</name>
<feature type="signal peptide" evidence="10">
    <location>
        <begin position="1"/>
        <end position="33"/>
    </location>
</feature>
<dbReference type="Proteomes" id="UP000515124">
    <property type="component" value="Unplaced"/>
</dbReference>